<evidence type="ECO:0000313" key="3">
    <source>
        <dbReference type="Proteomes" id="UP000002668"/>
    </source>
</evidence>
<dbReference type="AlphaFoldDB" id="E5A1B6"/>
<organism evidence="3">
    <name type="scientific">Leptosphaeria maculans (strain JN3 / isolate v23.1.3 / race Av1-4-5-6-7-8)</name>
    <name type="common">Blackleg fungus</name>
    <name type="synonym">Phoma lingam</name>
    <dbReference type="NCBI Taxonomy" id="985895"/>
    <lineage>
        <taxon>Eukaryota</taxon>
        <taxon>Fungi</taxon>
        <taxon>Dikarya</taxon>
        <taxon>Ascomycota</taxon>
        <taxon>Pezizomycotina</taxon>
        <taxon>Dothideomycetes</taxon>
        <taxon>Pleosporomycetidae</taxon>
        <taxon>Pleosporales</taxon>
        <taxon>Pleosporineae</taxon>
        <taxon>Leptosphaeriaceae</taxon>
        <taxon>Plenodomus</taxon>
        <taxon>Plenodomus lingam/Leptosphaeria maculans species complex</taxon>
    </lineage>
</organism>
<reference evidence="3" key="1">
    <citation type="journal article" date="2011" name="Nat. Commun.">
        <title>Effector diversification within compartments of the Leptosphaeria maculans genome affected by Repeat-Induced Point mutations.</title>
        <authorList>
            <person name="Rouxel T."/>
            <person name="Grandaubert J."/>
            <person name="Hane J.K."/>
            <person name="Hoede C."/>
            <person name="van de Wouw A.P."/>
            <person name="Couloux A."/>
            <person name="Dominguez V."/>
            <person name="Anthouard V."/>
            <person name="Bally P."/>
            <person name="Bourras S."/>
            <person name="Cozijnsen A.J."/>
            <person name="Ciuffetti L.M."/>
            <person name="Degrave A."/>
            <person name="Dilmaghani A."/>
            <person name="Duret L."/>
            <person name="Fudal I."/>
            <person name="Goodwin S.B."/>
            <person name="Gout L."/>
            <person name="Glaser N."/>
            <person name="Linglin J."/>
            <person name="Kema G.H.J."/>
            <person name="Lapalu N."/>
            <person name="Lawrence C.B."/>
            <person name="May K."/>
            <person name="Meyer M."/>
            <person name="Ollivier B."/>
            <person name="Poulain J."/>
            <person name="Schoch C.L."/>
            <person name="Simon A."/>
            <person name="Spatafora J.W."/>
            <person name="Stachowiak A."/>
            <person name="Turgeon B.G."/>
            <person name="Tyler B.M."/>
            <person name="Vincent D."/>
            <person name="Weissenbach J."/>
            <person name="Amselem J."/>
            <person name="Quesneville H."/>
            <person name="Oliver R.P."/>
            <person name="Wincker P."/>
            <person name="Balesdent M.-H."/>
            <person name="Howlett B.J."/>
        </authorList>
    </citation>
    <scope>NUCLEOTIDE SEQUENCE [LARGE SCALE GENOMIC DNA]</scope>
    <source>
        <strain evidence="3">JN3 / isolate v23.1.3 / race Av1-4-5-6-7-8</strain>
    </source>
</reference>
<dbReference type="InParanoid" id="E5A1B6"/>
<dbReference type="EMBL" id="FP929131">
    <property type="protein sequence ID" value="CBX97380.1"/>
    <property type="molecule type" value="Genomic_DNA"/>
</dbReference>
<keyword evidence="3" id="KW-1185">Reference proteome</keyword>
<sequence length="119" mass="13860">MEFLHRYMSERPPIHGTSLQTWEYWLLSCLDDEYLLSQRWGPEAIWLPLRSRFAWGKKSVRALIQNISRPINTCARVSSLSETQSRPRDTSTTPFASPPLKQRDYGPRPQQDAARVDRG</sequence>
<evidence type="ECO:0000256" key="1">
    <source>
        <dbReference type="SAM" id="MobiDB-lite"/>
    </source>
</evidence>
<accession>E5A1B6</accession>
<gene>
    <name evidence="2" type="ORF">LEMA_P105110.1</name>
</gene>
<protein>
    <submittedName>
        <fullName evidence="2">Predicted protein</fullName>
    </submittedName>
</protein>
<dbReference type="VEuPathDB" id="FungiDB:LEMA_P105110.1"/>
<dbReference type="Proteomes" id="UP000002668">
    <property type="component" value="Genome"/>
</dbReference>
<feature type="region of interest" description="Disordered" evidence="1">
    <location>
        <begin position="77"/>
        <end position="119"/>
    </location>
</feature>
<name>E5A1B6_LEPMJ</name>
<proteinExistence type="predicted"/>
<feature type="compositionally biased region" description="Polar residues" evidence="1">
    <location>
        <begin position="77"/>
        <end position="95"/>
    </location>
</feature>
<dbReference type="HOGENOM" id="CLU_2061925_0_0_1"/>
<evidence type="ECO:0000313" key="2">
    <source>
        <dbReference type="EMBL" id="CBX97380.1"/>
    </source>
</evidence>